<dbReference type="OrthoDB" id="2382073at2759"/>
<keyword evidence="3" id="KW-0808">Transferase</keyword>
<organism evidence="6 7">
    <name type="scientific">Bimuria novae-zelandiae CBS 107.79</name>
    <dbReference type="NCBI Taxonomy" id="1447943"/>
    <lineage>
        <taxon>Eukaryota</taxon>
        <taxon>Fungi</taxon>
        <taxon>Dikarya</taxon>
        <taxon>Ascomycota</taxon>
        <taxon>Pezizomycotina</taxon>
        <taxon>Dothideomycetes</taxon>
        <taxon>Pleosporomycetidae</taxon>
        <taxon>Pleosporales</taxon>
        <taxon>Massarineae</taxon>
        <taxon>Didymosphaeriaceae</taxon>
        <taxon>Bimuria</taxon>
    </lineage>
</organism>
<proteinExistence type="inferred from homology"/>
<evidence type="ECO:0000256" key="1">
    <source>
        <dbReference type="ARBA" id="ARBA00001933"/>
    </source>
</evidence>
<dbReference type="Pfam" id="PF00155">
    <property type="entry name" value="Aminotran_1_2"/>
    <property type="match status" value="1"/>
</dbReference>
<dbReference type="InterPro" id="IPR050087">
    <property type="entry name" value="AON_synthase_class-II"/>
</dbReference>
<dbReference type="InterPro" id="IPR015422">
    <property type="entry name" value="PyrdxlP-dep_Trfase_small"/>
</dbReference>
<evidence type="ECO:0000259" key="5">
    <source>
        <dbReference type="Pfam" id="PF00155"/>
    </source>
</evidence>
<evidence type="ECO:0000256" key="2">
    <source>
        <dbReference type="ARBA" id="ARBA00010008"/>
    </source>
</evidence>
<dbReference type="GO" id="GO:0016740">
    <property type="term" value="F:transferase activity"/>
    <property type="evidence" value="ECO:0007669"/>
    <property type="project" value="UniProtKB-KW"/>
</dbReference>
<keyword evidence="7" id="KW-1185">Reference proteome</keyword>
<evidence type="ECO:0000256" key="3">
    <source>
        <dbReference type="ARBA" id="ARBA00022679"/>
    </source>
</evidence>
<name>A0A6A5VCU9_9PLEO</name>
<accession>A0A6A5VCU9</accession>
<dbReference type="Gene3D" id="3.90.1150.10">
    <property type="entry name" value="Aspartate Aminotransferase, domain 1"/>
    <property type="match status" value="1"/>
</dbReference>
<comment type="cofactor">
    <cofactor evidence="1">
        <name>pyridoxal 5'-phosphate</name>
        <dbReference type="ChEBI" id="CHEBI:597326"/>
    </cofactor>
</comment>
<dbReference type="SUPFAM" id="SSF53383">
    <property type="entry name" value="PLP-dependent transferases"/>
    <property type="match status" value="1"/>
</dbReference>
<dbReference type="EMBL" id="ML976676">
    <property type="protein sequence ID" value="KAF1974179.1"/>
    <property type="molecule type" value="Genomic_DNA"/>
</dbReference>
<keyword evidence="4" id="KW-0663">Pyridoxal phosphate</keyword>
<dbReference type="GO" id="GO:0009102">
    <property type="term" value="P:biotin biosynthetic process"/>
    <property type="evidence" value="ECO:0007669"/>
    <property type="project" value="TreeGrafter"/>
</dbReference>
<dbReference type="PANTHER" id="PTHR13693">
    <property type="entry name" value="CLASS II AMINOTRANSFERASE/8-AMINO-7-OXONONANOATE SYNTHASE"/>
    <property type="match status" value="1"/>
</dbReference>
<dbReference type="PANTHER" id="PTHR13693:SF77">
    <property type="entry name" value="8-AMINO-7-OXONONANOATE SYNTHASE"/>
    <property type="match status" value="1"/>
</dbReference>
<dbReference type="GO" id="GO:0030170">
    <property type="term" value="F:pyridoxal phosphate binding"/>
    <property type="evidence" value="ECO:0007669"/>
    <property type="project" value="InterPro"/>
</dbReference>
<dbReference type="AlphaFoldDB" id="A0A6A5VCU9"/>
<reference evidence="6" key="1">
    <citation type="journal article" date="2020" name="Stud. Mycol.">
        <title>101 Dothideomycetes genomes: a test case for predicting lifestyles and emergence of pathogens.</title>
        <authorList>
            <person name="Haridas S."/>
            <person name="Albert R."/>
            <person name="Binder M."/>
            <person name="Bloem J."/>
            <person name="Labutti K."/>
            <person name="Salamov A."/>
            <person name="Andreopoulos B."/>
            <person name="Baker S."/>
            <person name="Barry K."/>
            <person name="Bills G."/>
            <person name="Bluhm B."/>
            <person name="Cannon C."/>
            <person name="Castanera R."/>
            <person name="Culley D."/>
            <person name="Daum C."/>
            <person name="Ezra D."/>
            <person name="Gonzalez J."/>
            <person name="Henrissat B."/>
            <person name="Kuo A."/>
            <person name="Liang C."/>
            <person name="Lipzen A."/>
            <person name="Lutzoni F."/>
            <person name="Magnuson J."/>
            <person name="Mondo S."/>
            <person name="Nolan M."/>
            <person name="Ohm R."/>
            <person name="Pangilinan J."/>
            <person name="Park H.-J."/>
            <person name="Ramirez L."/>
            <person name="Alfaro M."/>
            <person name="Sun H."/>
            <person name="Tritt A."/>
            <person name="Yoshinaga Y."/>
            <person name="Zwiers L.-H."/>
            <person name="Turgeon B."/>
            <person name="Goodwin S."/>
            <person name="Spatafora J."/>
            <person name="Crous P."/>
            <person name="Grigoriev I."/>
        </authorList>
    </citation>
    <scope>NUCLEOTIDE SEQUENCE</scope>
    <source>
        <strain evidence="6">CBS 107.79</strain>
    </source>
</reference>
<dbReference type="InterPro" id="IPR004839">
    <property type="entry name" value="Aminotransferase_I/II_large"/>
</dbReference>
<comment type="similarity">
    <text evidence="2">Belongs to the class-II pyridoxal-phosphate-dependent aminotransferase family. BioF subfamily.</text>
</comment>
<dbReference type="InterPro" id="IPR015424">
    <property type="entry name" value="PyrdxlP-dep_Trfase"/>
</dbReference>
<evidence type="ECO:0000256" key="4">
    <source>
        <dbReference type="ARBA" id="ARBA00022898"/>
    </source>
</evidence>
<evidence type="ECO:0000313" key="7">
    <source>
        <dbReference type="Proteomes" id="UP000800036"/>
    </source>
</evidence>
<gene>
    <name evidence="6" type="ORF">BU23DRAFT_579900</name>
</gene>
<feature type="domain" description="Aminotransferase class I/classII large" evidence="5">
    <location>
        <begin position="55"/>
        <end position="352"/>
    </location>
</feature>
<dbReference type="Proteomes" id="UP000800036">
    <property type="component" value="Unassembled WGS sequence"/>
</dbReference>
<dbReference type="Gene3D" id="3.40.640.10">
    <property type="entry name" value="Type I PLP-dependent aspartate aminotransferase-like (Major domain)"/>
    <property type="match status" value="1"/>
</dbReference>
<evidence type="ECO:0000313" key="6">
    <source>
        <dbReference type="EMBL" id="KAF1974179.1"/>
    </source>
</evidence>
<sequence>MVIGRLLKNWPKEHKLQSLVMKSASAFDRNLEKLLDTYRGEFGLMTLNLQGNYLHSAAGSRTQYANYEYLLDVEKEVARVHNAKTTWIYHSGFFANVGALESVALPGDAIVYEELVHASTHQGMSISSAACKLPFRHNDPTSLRDSIIICVESSYNINGDICPLKECVEVAKELFPLGYAQFIIGEAHSMGVLEIAIRIHMCSKALAFTGGFSMPSVILCCKTVRRAMIHRARCLTYSGAPSMPMPQARLQAIIKYFFHQLTANAAWERAVDAGLLSYPLAEDWELREVQSHVVPIHTRPRHEQYLFFHMSLAGMNAYNISYPIVPKGSSLVRMIFHAHNTEHKVDIAVAAICDWAAEMLDIEASGSTTALPKAAHQVYAMQAAIA</sequence>
<dbReference type="InterPro" id="IPR015421">
    <property type="entry name" value="PyrdxlP-dep_Trfase_major"/>
</dbReference>
<protein>
    <submittedName>
        <fullName evidence="6">8-amino-7-oxononanoate synthase</fullName>
    </submittedName>
</protein>